<dbReference type="EMBL" id="JAHZIK010000617">
    <property type="protein sequence ID" value="MBW7456594.1"/>
    <property type="molecule type" value="Genomic_DNA"/>
</dbReference>
<evidence type="ECO:0000313" key="6">
    <source>
        <dbReference type="Proteomes" id="UP001519887"/>
    </source>
</evidence>
<keyword evidence="2" id="KW-0238">DNA-binding</keyword>
<keyword evidence="1" id="KW-0805">Transcription regulation</keyword>
<dbReference type="InterPro" id="IPR002577">
    <property type="entry name" value="HTH_HxlR"/>
</dbReference>
<dbReference type="SUPFAM" id="SSF46785">
    <property type="entry name" value="Winged helix' DNA-binding domain"/>
    <property type="match status" value="1"/>
</dbReference>
<gene>
    <name evidence="5" type="ORF">K0U00_21375</name>
</gene>
<dbReference type="InterPro" id="IPR036390">
    <property type="entry name" value="WH_DNA-bd_sf"/>
</dbReference>
<dbReference type="Proteomes" id="UP001519887">
    <property type="component" value="Unassembled WGS sequence"/>
</dbReference>
<evidence type="ECO:0000256" key="2">
    <source>
        <dbReference type="ARBA" id="ARBA00023125"/>
    </source>
</evidence>
<keyword evidence="6" id="KW-1185">Reference proteome</keyword>
<evidence type="ECO:0000256" key="3">
    <source>
        <dbReference type="ARBA" id="ARBA00023163"/>
    </source>
</evidence>
<keyword evidence="3" id="KW-0804">Transcription</keyword>
<accession>A0ABS7C6T4</accession>
<comment type="caution">
    <text evidence="5">The sequence shown here is derived from an EMBL/GenBank/DDBJ whole genome shotgun (WGS) entry which is preliminary data.</text>
</comment>
<reference evidence="5 6" key="1">
    <citation type="submission" date="2021-07" db="EMBL/GenBank/DDBJ databases">
        <title>Paenibacillus radiodurans sp. nov., isolated from the southeastern edge of Tengger Desert.</title>
        <authorList>
            <person name="Zhang G."/>
        </authorList>
    </citation>
    <scope>NUCLEOTIDE SEQUENCE [LARGE SCALE GENOMIC DNA]</scope>
    <source>
        <strain evidence="5 6">CCM 7311</strain>
    </source>
</reference>
<dbReference type="Gene3D" id="1.10.10.10">
    <property type="entry name" value="Winged helix-like DNA-binding domain superfamily/Winged helix DNA-binding domain"/>
    <property type="match status" value="1"/>
</dbReference>
<evidence type="ECO:0000259" key="4">
    <source>
        <dbReference type="PROSITE" id="PS51118"/>
    </source>
</evidence>
<name>A0ABS7C6T4_9BACL</name>
<sequence length="110" mass="13041">MNRNDDQLCFTAVNEALQVISGKWAFLVISQLYYDTQRFNQLKRNLDPISIKSLTDILRHLEQHQIIHRQVIPTIPISVEYSLTEKGKAYRTVLLQMRQWGERWITNPDE</sequence>
<dbReference type="RefSeq" id="WP_210038733.1">
    <property type="nucleotide sequence ID" value="NZ_JBHLVU010000011.1"/>
</dbReference>
<proteinExistence type="predicted"/>
<dbReference type="Pfam" id="PF01638">
    <property type="entry name" value="HxlR"/>
    <property type="match status" value="1"/>
</dbReference>
<dbReference type="InterPro" id="IPR036388">
    <property type="entry name" value="WH-like_DNA-bd_sf"/>
</dbReference>
<dbReference type="PANTHER" id="PTHR33204:SF37">
    <property type="entry name" value="HTH-TYPE TRANSCRIPTIONAL REGULATOR YODB"/>
    <property type="match status" value="1"/>
</dbReference>
<dbReference type="PANTHER" id="PTHR33204">
    <property type="entry name" value="TRANSCRIPTIONAL REGULATOR, MARR FAMILY"/>
    <property type="match status" value="1"/>
</dbReference>
<organism evidence="5 6">
    <name type="scientific">Paenibacillus sepulcri</name>
    <dbReference type="NCBI Taxonomy" id="359917"/>
    <lineage>
        <taxon>Bacteria</taxon>
        <taxon>Bacillati</taxon>
        <taxon>Bacillota</taxon>
        <taxon>Bacilli</taxon>
        <taxon>Bacillales</taxon>
        <taxon>Paenibacillaceae</taxon>
        <taxon>Paenibacillus</taxon>
    </lineage>
</organism>
<protein>
    <submittedName>
        <fullName evidence="5">Helix-turn-helix transcriptional regulator</fullName>
    </submittedName>
</protein>
<dbReference type="PROSITE" id="PS51118">
    <property type="entry name" value="HTH_HXLR"/>
    <property type="match status" value="1"/>
</dbReference>
<feature type="domain" description="HTH hxlR-type" evidence="4">
    <location>
        <begin position="9"/>
        <end position="109"/>
    </location>
</feature>
<evidence type="ECO:0000256" key="1">
    <source>
        <dbReference type="ARBA" id="ARBA00023015"/>
    </source>
</evidence>
<evidence type="ECO:0000313" key="5">
    <source>
        <dbReference type="EMBL" id="MBW7456594.1"/>
    </source>
</evidence>